<dbReference type="GO" id="GO:0005524">
    <property type="term" value="F:ATP binding"/>
    <property type="evidence" value="ECO:0007669"/>
    <property type="project" value="InterPro"/>
</dbReference>
<dbReference type="Gene3D" id="1.25.10.10">
    <property type="entry name" value="Leucine-rich Repeat Variant"/>
    <property type="match status" value="1"/>
</dbReference>
<dbReference type="PROSITE" id="PS50011">
    <property type="entry name" value="PROTEIN_KINASE_DOM"/>
    <property type="match status" value="1"/>
</dbReference>
<feature type="domain" description="Protein kinase" evidence="2">
    <location>
        <begin position="18"/>
        <end position="319"/>
    </location>
</feature>
<proteinExistence type="inferred from homology"/>
<sequence length="609" mass="68708">MLKHSMGADDINPITKHFTIGKQCGSAGVEMVWKIFDAVRTDDKKEASVFIFEKRIADKLHKPRRREVVAETLRKDVWHLEQLKHPKIISVLHGIEECHDSLAFATEPVFASLANVLGNHERLPTNVSAEIRVKLLIDHDFIELEIKHGIVQITDALSYLHNTERLIHCNINPQSILLTRKGSWKLLGFGFAEKIQEGKEGCTGQAWTTKIPKMAQPDLNFMAPEVQLNKKCTPLSDMFSVGMVICAIYNQGKSLISAEHNPSLYVKQLDLMHETFGVVAHKMPLQLVEPVEKMINKDIRYRPTAQLFSLLKYFNDPVVISLHGMDMCDRRDPAQRVEAYSSLSQVVPNIPRKILYNYVLPEILNECKCSESIVFALPTLITIIDYATRADYVDVIMPEFRAILANAKPVPATVYILNKLDILLSKSPIDEIKGEVLPFVFNTLDSSSLQAQEAALGAIGVIKEFLDDNILRKVVLPKAKSLFFRSSNVKIRINALTCIDHLLDSLDKMLILDNILPFLANISGQDPDVVMCVVGIYKHMLSDKKFGLTHNLIATKVMPTLIPHTVNPGLNMDQFGALMEVLREMLEQVDKQRRDKMMLETVSLPVPPR</sequence>
<keyword evidence="4" id="KW-1185">Reference proteome</keyword>
<dbReference type="InterPro" id="IPR016024">
    <property type="entry name" value="ARM-type_fold"/>
</dbReference>
<organism evidence="3 4">
    <name type="scientific">Lymnaea stagnalis</name>
    <name type="common">Great pond snail</name>
    <name type="synonym">Helix stagnalis</name>
    <dbReference type="NCBI Taxonomy" id="6523"/>
    <lineage>
        <taxon>Eukaryota</taxon>
        <taxon>Metazoa</taxon>
        <taxon>Spiralia</taxon>
        <taxon>Lophotrochozoa</taxon>
        <taxon>Mollusca</taxon>
        <taxon>Gastropoda</taxon>
        <taxon>Heterobranchia</taxon>
        <taxon>Euthyneura</taxon>
        <taxon>Panpulmonata</taxon>
        <taxon>Hygrophila</taxon>
        <taxon>Lymnaeoidea</taxon>
        <taxon>Lymnaeidae</taxon>
        <taxon>Lymnaea</taxon>
    </lineage>
</organism>
<dbReference type="PANTHER" id="PTHR12984:SF16">
    <property type="entry name" value="BLACK MATCH, ISOFORM H"/>
    <property type="match status" value="1"/>
</dbReference>
<comment type="similarity">
    <text evidence="1">Belongs to the protein kinase superfamily.</text>
</comment>
<evidence type="ECO:0000313" key="4">
    <source>
        <dbReference type="Proteomes" id="UP001497497"/>
    </source>
</evidence>
<dbReference type="Gene3D" id="1.10.510.10">
    <property type="entry name" value="Transferase(Phosphotransferase) domain 1"/>
    <property type="match status" value="1"/>
</dbReference>
<dbReference type="SUPFAM" id="SSF56112">
    <property type="entry name" value="Protein kinase-like (PK-like)"/>
    <property type="match status" value="1"/>
</dbReference>
<comment type="caution">
    <text evidence="3">The sequence shown here is derived from an EMBL/GenBank/DDBJ whole genome shotgun (WGS) entry which is preliminary data.</text>
</comment>
<dbReference type="CDD" id="cd14011">
    <property type="entry name" value="PK_SCY1_like"/>
    <property type="match status" value="1"/>
</dbReference>
<accession>A0AAV2HAK1</accession>
<dbReference type="InterPro" id="IPR051177">
    <property type="entry name" value="CIK-Related_Protein"/>
</dbReference>
<dbReference type="InterPro" id="IPR011009">
    <property type="entry name" value="Kinase-like_dom_sf"/>
</dbReference>
<dbReference type="PANTHER" id="PTHR12984">
    <property type="entry name" value="SCY1-RELATED S/T PROTEIN KINASE-LIKE"/>
    <property type="match status" value="1"/>
</dbReference>
<dbReference type="InterPro" id="IPR011989">
    <property type="entry name" value="ARM-like"/>
</dbReference>
<dbReference type="SUPFAM" id="SSF48371">
    <property type="entry name" value="ARM repeat"/>
    <property type="match status" value="1"/>
</dbReference>
<dbReference type="SMART" id="SM00220">
    <property type="entry name" value="S_TKc"/>
    <property type="match status" value="1"/>
</dbReference>
<dbReference type="EMBL" id="CAXITT010000050">
    <property type="protein sequence ID" value="CAL1529509.1"/>
    <property type="molecule type" value="Genomic_DNA"/>
</dbReference>
<dbReference type="AlphaFoldDB" id="A0AAV2HAK1"/>
<dbReference type="GO" id="GO:0004672">
    <property type="term" value="F:protein kinase activity"/>
    <property type="evidence" value="ECO:0007669"/>
    <property type="project" value="InterPro"/>
</dbReference>
<dbReference type="Pfam" id="PF00069">
    <property type="entry name" value="Pkinase"/>
    <property type="match status" value="1"/>
</dbReference>
<gene>
    <name evidence="3" type="ORF">GSLYS_00003664001</name>
</gene>
<dbReference type="Proteomes" id="UP001497497">
    <property type="component" value="Unassembled WGS sequence"/>
</dbReference>
<dbReference type="Gene3D" id="3.30.200.20">
    <property type="entry name" value="Phosphorylase Kinase, domain 1"/>
    <property type="match status" value="1"/>
</dbReference>
<evidence type="ECO:0000259" key="2">
    <source>
        <dbReference type="PROSITE" id="PS50011"/>
    </source>
</evidence>
<evidence type="ECO:0000256" key="1">
    <source>
        <dbReference type="ARBA" id="ARBA00038349"/>
    </source>
</evidence>
<protein>
    <recommendedName>
        <fullName evidence="2">Protein kinase domain-containing protein</fullName>
    </recommendedName>
</protein>
<evidence type="ECO:0000313" key="3">
    <source>
        <dbReference type="EMBL" id="CAL1529509.1"/>
    </source>
</evidence>
<dbReference type="InterPro" id="IPR000719">
    <property type="entry name" value="Prot_kinase_dom"/>
</dbReference>
<reference evidence="3 4" key="1">
    <citation type="submission" date="2024-04" db="EMBL/GenBank/DDBJ databases">
        <authorList>
            <consortium name="Genoscope - CEA"/>
            <person name="William W."/>
        </authorList>
    </citation>
    <scope>NUCLEOTIDE SEQUENCE [LARGE SCALE GENOMIC DNA]</scope>
</reference>
<name>A0AAV2HAK1_LYMST</name>